<evidence type="ECO:0000313" key="4">
    <source>
        <dbReference type="Proteomes" id="UP000092730"/>
    </source>
</evidence>
<evidence type="ECO:0000313" key="3">
    <source>
        <dbReference type="EMBL" id="WVW81365.1"/>
    </source>
</evidence>
<keyword evidence="4" id="KW-1185">Reference proteome</keyword>
<dbReference type="VEuPathDB" id="FungiDB:I302_02057"/>
<reference evidence="2" key="3">
    <citation type="submission" date="2014-01" db="EMBL/GenBank/DDBJ databases">
        <title>Evolution of pathogenesis and genome organization in the Tremellales.</title>
        <authorList>
            <person name="Cuomo C."/>
            <person name="Litvintseva A."/>
            <person name="Heitman J."/>
            <person name="Chen Y."/>
            <person name="Sun S."/>
            <person name="Springer D."/>
            <person name="Dromer F."/>
            <person name="Young S."/>
            <person name="Zeng Q."/>
            <person name="Chapman S."/>
            <person name="Gujja S."/>
            <person name="Saif S."/>
            <person name="Birren B."/>
        </authorList>
    </citation>
    <scope>NUCLEOTIDE SEQUENCE</scope>
    <source>
        <strain evidence="2">CBS 10118</strain>
    </source>
</reference>
<evidence type="ECO:0000256" key="1">
    <source>
        <dbReference type="SAM" id="MobiDB-lite"/>
    </source>
</evidence>
<dbReference type="KEGG" id="kbi:30206456"/>
<reference evidence="3" key="2">
    <citation type="submission" date="2013-07" db="EMBL/GenBank/DDBJ databases">
        <authorList>
            <consortium name="The Broad Institute Genome Sequencing Platform"/>
            <person name="Cuomo C."/>
            <person name="Litvintseva A."/>
            <person name="Chen Y."/>
            <person name="Heitman J."/>
            <person name="Sun S."/>
            <person name="Springer D."/>
            <person name="Dromer F."/>
            <person name="Young S.K."/>
            <person name="Zeng Q."/>
            <person name="Gargeya S."/>
            <person name="Fitzgerald M."/>
            <person name="Abouelleil A."/>
            <person name="Alvarado L."/>
            <person name="Berlin A.M."/>
            <person name="Chapman S.B."/>
            <person name="Dewar J."/>
            <person name="Goldberg J."/>
            <person name="Griggs A."/>
            <person name="Gujja S."/>
            <person name="Hansen M."/>
            <person name="Howarth C."/>
            <person name="Imamovic A."/>
            <person name="Larimer J."/>
            <person name="McCowan C."/>
            <person name="Murphy C."/>
            <person name="Pearson M."/>
            <person name="Priest M."/>
            <person name="Roberts A."/>
            <person name="Saif S."/>
            <person name="Shea T."/>
            <person name="Sykes S."/>
            <person name="Wortman J."/>
            <person name="Nusbaum C."/>
            <person name="Birren B."/>
        </authorList>
    </citation>
    <scope>NUCLEOTIDE SEQUENCE</scope>
    <source>
        <strain evidence="3">CBS 10118</strain>
    </source>
</reference>
<sequence length="108" mass="12199">MSGTQEQQSTDTDPAQTDEPQFTPFAMMTDTLRSFEIALNLSLYRKPYGLPVGRDTVKDLGISLMELHNISYSAQDFRPFVPRWKSFLWAGANGEVARIQRGADLIWG</sequence>
<dbReference type="EMBL" id="KI894019">
    <property type="protein sequence ID" value="OCF27218.1"/>
    <property type="molecule type" value="Genomic_DNA"/>
</dbReference>
<protein>
    <submittedName>
        <fullName evidence="2">Uncharacterized protein</fullName>
    </submittedName>
</protein>
<name>A0A1B9G867_9TREE</name>
<reference evidence="3" key="4">
    <citation type="submission" date="2024-02" db="EMBL/GenBank/DDBJ databases">
        <title>Comparative genomics of Cryptococcus and Kwoniella reveals pathogenesis evolution and contrasting modes of karyotype evolution via chromosome fusion or intercentromeric recombination.</title>
        <authorList>
            <person name="Coelho M.A."/>
            <person name="David-Palma M."/>
            <person name="Shea T."/>
            <person name="Bowers K."/>
            <person name="McGinley-Smith S."/>
            <person name="Mohammad A.W."/>
            <person name="Gnirke A."/>
            <person name="Yurkov A.M."/>
            <person name="Nowrousian M."/>
            <person name="Sun S."/>
            <person name="Cuomo C.A."/>
            <person name="Heitman J."/>
        </authorList>
    </citation>
    <scope>NUCLEOTIDE SEQUENCE</scope>
    <source>
        <strain evidence="3">CBS 10118</strain>
    </source>
</reference>
<reference evidence="2" key="1">
    <citation type="submission" date="2013-07" db="EMBL/GenBank/DDBJ databases">
        <title>The Genome Sequence of Cryptococcus bestiolae CBS10118.</title>
        <authorList>
            <consortium name="The Broad Institute Genome Sequencing Platform"/>
            <person name="Cuomo C."/>
            <person name="Litvintseva A."/>
            <person name="Chen Y."/>
            <person name="Heitman J."/>
            <person name="Sun S."/>
            <person name="Springer D."/>
            <person name="Dromer F."/>
            <person name="Young S.K."/>
            <person name="Zeng Q."/>
            <person name="Gargeya S."/>
            <person name="Fitzgerald M."/>
            <person name="Abouelleil A."/>
            <person name="Alvarado L."/>
            <person name="Berlin A.M."/>
            <person name="Chapman S.B."/>
            <person name="Dewar J."/>
            <person name="Goldberg J."/>
            <person name="Griggs A."/>
            <person name="Gujja S."/>
            <person name="Hansen M."/>
            <person name="Howarth C."/>
            <person name="Imamovic A."/>
            <person name="Larimer J."/>
            <person name="McCowan C."/>
            <person name="Murphy C."/>
            <person name="Pearson M."/>
            <person name="Priest M."/>
            <person name="Roberts A."/>
            <person name="Saif S."/>
            <person name="Shea T."/>
            <person name="Sykes S."/>
            <person name="Wortman J."/>
            <person name="Nusbaum C."/>
            <person name="Birren B."/>
        </authorList>
    </citation>
    <scope>NUCLEOTIDE SEQUENCE [LARGE SCALE GENOMIC DNA]</scope>
    <source>
        <strain evidence="2">CBS 10118</strain>
    </source>
</reference>
<evidence type="ECO:0000313" key="2">
    <source>
        <dbReference type="EMBL" id="OCF27218.1"/>
    </source>
</evidence>
<dbReference type="GeneID" id="30206456"/>
<gene>
    <name evidence="2" type="ORF">I302_02057</name>
    <name evidence="3" type="ORF">I302_103356</name>
</gene>
<organism evidence="2">
    <name type="scientific">Kwoniella bestiolae CBS 10118</name>
    <dbReference type="NCBI Taxonomy" id="1296100"/>
    <lineage>
        <taxon>Eukaryota</taxon>
        <taxon>Fungi</taxon>
        <taxon>Dikarya</taxon>
        <taxon>Basidiomycota</taxon>
        <taxon>Agaricomycotina</taxon>
        <taxon>Tremellomycetes</taxon>
        <taxon>Tremellales</taxon>
        <taxon>Cryptococcaceae</taxon>
        <taxon>Kwoniella</taxon>
    </lineage>
</organism>
<feature type="compositionally biased region" description="Polar residues" evidence="1">
    <location>
        <begin position="1"/>
        <end position="20"/>
    </location>
</feature>
<dbReference type="AlphaFoldDB" id="A0A1B9G867"/>
<feature type="region of interest" description="Disordered" evidence="1">
    <location>
        <begin position="1"/>
        <end position="22"/>
    </location>
</feature>
<proteinExistence type="predicted"/>
<dbReference type="Proteomes" id="UP000092730">
    <property type="component" value="Chromosome 2"/>
</dbReference>
<accession>A0A1B9G867</accession>
<dbReference type="RefSeq" id="XP_019048288.1">
    <property type="nucleotide sequence ID" value="XM_019188726.1"/>
</dbReference>
<dbReference type="EMBL" id="CP144542">
    <property type="protein sequence ID" value="WVW81365.1"/>
    <property type="molecule type" value="Genomic_DNA"/>
</dbReference>